<dbReference type="CDD" id="cd13438">
    <property type="entry name" value="SPFH_eoslipins_u2"/>
    <property type="match status" value="1"/>
</dbReference>
<sequence length="381" mass="43444">MKWKFTKKMWHVKKHERGILFKDGDFDSILLPGEHTRWDLKNRYTVQIVDIHSAKFVHPLADYLRRYEPQVVETHFDALTTDIQAVGLRYEDDALVEIIPPSAKRLYWKGLKSQRFAYVALTELKVSADVLTILTKPSLRAHAIEGLGGILQVTVPAYAQGVLRVNGKVVELLSAGLHGFWQFNRDITVDMVDTRMQALEINGQEILTKDKVNLRINLTAIWQLTDLLLAYEKNAKPADYLYRELQFILRELVATRTLDQLLEDKQALDQLIAARFNTLPGEMGIELSRVGIKDIILPGEMKTLMAQVVEAEKAAEANVIRRREEAANTRTMLNTAKLMEENPVTMRLKELETLERIANRIDKFAVYGGLDQVLNGLVKIG</sequence>
<name>A0ABS8D3W8_9NEIS</name>
<accession>A0ABS8D3W8</accession>
<comment type="caution">
    <text evidence="4">The sequence shown here is derived from an EMBL/GenBank/DDBJ whole genome shotgun (WGS) entry which is preliminary data.</text>
</comment>
<feature type="domain" description="Band 7" evidence="3">
    <location>
        <begin position="150"/>
        <end position="309"/>
    </location>
</feature>
<dbReference type="SUPFAM" id="SSF117892">
    <property type="entry name" value="Band 7/SPFH domain"/>
    <property type="match status" value="1"/>
</dbReference>
<dbReference type="Gene3D" id="6.10.250.2090">
    <property type="match status" value="1"/>
</dbReference>
<comment type="subcellular location">
    <subcellularLocation>
        <location evidence="1">Membrane</location>
        <topology evidence="1">Single-pass membrane protein</topology>
    </subcellularLocation>
</comment>
<evidence type="ECO:0000259" key="3">
    <source>
        <dbReference type="SMART" id="SM00244"/>
    </source>
</evidence>
<dbReference type="EMBL" id="JAJBZT010000002">
    <property type="protein sequence ID" value="MCB6182894.1"/>
    <property type="molecule type" value="Genomic_DNA"/>
</dbReference>
<keyword evidence="5" id="KW-1185">Reference proteome</keyword>
<dbReference type="Proteomes" id="UP001165395">
    <property type="component" value="Unassembled WGS sequence"/>
</dbReference>
<dbReference type="Pfam" id="PF01145">
    <property type="entry name" value="Band_7"/>
    <property type="match status" value="1"/>
</dbReference>
<dbReference type="RefSeq" id="WP_227179083.1">
    <property type="nucleotide sequence ID" value="NZ_JAJBZT010000002.1"/>
</dbReference>
<proteinExistence type="inferred from homology"/>
<evidence type="ECO:0000313" key="4">
    <source>
        <dbReference type="EMBL" id="MCB6182894.1"/>
    </source>
</evidence>
<dbReference type="PANTHER" id="PTHR10264">
    <property type="entry name" value="BAND 7 PROTEIN-RELATED"/>
    <property type="match status" value="1"/>
</dbReference>
<protein>
    <submittedName>
        <fullName evidence="4">Slipin family protein</fullName>
    </submittedName>
</protein>
<evidence type="ECO:0000313" key="5">
    <source>
        <dbReference type="Proteomes" id="UP001165395"/>
    </source>
</evidence>
<evidence type="ECO:0000256" key="2">
    <source>
        <dbReference type="ARBA" id="ARBA00008164"/>
    </source>
</evidence>
<comment type="similarity">
    <text evidence="2">Belongs to the band 7/mec-2 family.</text>
</comment>
<dbReference type="PANTHER" id="PTHR10264:SF83">
    <property type="entry name" value="BLL5629 PROTEIN"/>
    <property type="match status" value="1"/>
</dbReference>
<dbReference type="SMART" id="SM00244">
    <property type="entry name" value="PHB"/>
    <property type="match status" value="1"/>
</dbReference>
<reference evidence="4" key="1">
    <citation type="submission" date="2021-10" db="EMBL/GenBank/DDBJ databases">
        <title>The complete genome sequence of Leeia sp. TBRC 13508.</title>
        <authorList>
            <person name="Charoenyingcharoen P."/>
            <person name="Yukphan P."/>
        </authorList>
    </citation>
    <scope>NUCLEOTIDE SEQUENCE</scope>
    <source>
        <strain evidence="4">TBRC 13508</strain>
    </source>
</reference>
<organism evidence="4 5">
    <name type="scientific">Leeia speluncae</name>
    <dbReference type="NCBI Taxonomy" id="2884804"/>
    <lineage>
        <taxon>Bacteria</taxon>
        <taxon>Pseudomonadati</taxon>
        <taxon>Pseudomonadota</taxon>
        <taxon>Betaproteobacteria</taxon>
        <taxon>Neisseriales</taxon>
        <taxon>Leeiaceae</taxon>
        <taxon>Leeia</taxon>
    </lineage>
</organism>
<gene>
    <name evidence="4" type="ORF">LIN78_04940</name>
</gene>
<dbReference type="InterPro" id="IPR036013">
    <property type="entry name" value="Band_7/SPFH_dom_sf"/>
</dbReference>
<dbReference type="InterPro" id="IPR001107">
    <property type="entry name" value="Band_7"/>
</dbReference>
<dbReference type="Gene3D" id="3.30.479.30">
    <property type="entry name" value="Band 7 domain"/>
    <property type="match status" value="1"/>
</dbReference>
<dbReference type="InterPro" id="IPR043202">
    <property type="entry name" value="Band-7_stomatin-like"/>
</dbReference>
<evidence type="ECO:0000256" key="1">
    <source>
        <dbReference type="ARBA" id="ARBA00004167"/>
    </source>
</evidence>